<dbReference type="Proteomes" id="UP001516464">
    <property type="component" value="Unassembled WGS sequence"/>
</dbReference>
<reference evidence="2 3" key="1">
    <citation type="submission" date="2019-01" db="EMBL/GenBank/DDBJ databases">
        <title>Genomes sequencing and comparative genomics of infectious freshwater microsporidia, Cucumispora dikerogammari and Thelohania contejeani.</title>
        <authorList>
            <person name="Cormier A."/>
            <person name="Giraud I."/>
            <person name="Wattier R."/>
            <person name="Teixeira M."/>
            <person name="Grandjean F."/>
            <person name="Rigaud T."/>
            <person name="Cordaux R."/>
        </authorList>
    </citation>
    <scope>NUCLEOTIDE SEQUENCE [LARGE SCALE GENOMIC DNA]</scope>
    <source>
        <strain evidence="2">T1</strain>
        <tissue evidence="2">Spores</tissue>
    </source>
</reference>
<dbReference type="InterPro" id="IPR016024">
    <property type="entry name" value="ARM-type_fold"/>
</dbReference>
<name>A0ABQ7HZW0_9MICR</name>
<accession>A0ABQ7HZW0</accession>
<dbReference type="InterPro" id="IPR001810">
    <property type="entry name" value="F-box_dom"/>
</dbReference>
<sequence length="752" mass="87143">MDRLEQLLNDLPNNPNLIKDIETQVQMIANEEGIQTLASMIGSSNPQIRFYALLIAEQKIKATKRTGSIAPELINLLNECANISFYFADSLTSNRFATTYAIAGLYDWPDEFPAFFDNVIGLISVMNRPIAPNPGLNILEKFLFMVNRSPEITEKRRTDLKRCIKNKSINFLPLIDAYQPIKDVDIDKNFVLITLIYSHLMSILPKNDINYKIIFSQHGNKAGILEFTGEAIFYGLAKKEFIEYLIENTCRDLIRDSKLGIKQINNFTNLLHKIEKEKPTNIDYLYQFMFYALKSEENVFISCTNFWIHFFKIQGEKDGSAEIASAVLTEFNNNVNRLIASEMISESKEVFDLYNLLGTKYSNLIPQFLANSVVPRKFAVSLIKNYARKEDLKLEDPFLLCTKLFLDDKQNCINLINQLDLKDKESCKLISKILVKYNYEDKAGLFKKIYLYQNNECVNEILIILAVQLRIDPANILEGEWNEMKLKRFYYFIKYSPMLETLNGMLNSFYNYFLETQNYSHCFSILSLVSIPENILSRIYQIIDIIDLRDLSCFNHDILKKLNDNILPAFLQQVFNRLKREWSDVEDINLLVTCTNGFIRVLEIRLSKFHNINVLNESVPFPGLIESYSEILIELLQTGDASIIKRISNYLIRSDISFNMQKAVYYLLMCYNSSLLVDIQNDIVTFLLECLKKENGEKAFIAVKSEEECIQLKNDFISSGPKKQRELLKLFLREVKGKPLNQLYSSDWKIGN</sequence>
<proteinExistence type="predicted"/>
<evidence type="ECO:0000313" key="2">
    <source>
        <dbReference type="EMBL" id="KAF7683629.1"/>
    </source>
</evidence>
<comment type="caution">
    <text evidence="2">The sequence shown here is derived from an EMBL/GenBank/DDBJ whole genome shotgun (WGS) entry which is preliminary data.</text>
</comment>
<dbReference type="InterPro" id="IPR011989">
    <property type="entry name" value="ARM-like"/>
</dbReference>
<dbReference type="EMBL" id="SBIQ01000067">
    <property type="protein sequence ID" value="KAF7683629.1"/>
    <property type="molecule type" value="Genomic_DNA"/>
</dbReference>
<gene>
    <name evidence="2" type="ORF">TCON_1160</name>
</gene>
<feature type="domain" description="F-box" evidence="1">
    <location>
        <begin position="525"/>
        <end position="578"/>
    </location>
</feature>
<evidence type="ECO:0000259" key="1">
    <source>
        <dbReference type="PROSITE" id="PS50181"/>
    </source>
</evidence>
<dbReference type="SUPFAM" id="SSF48371">
    <property type="entry name" value="ARM repeat"/>
    <property type="match status" value="1"/>
</dbReference>
<evidence type="ECO:0000313" key="3">
    <source>
        <dbReference type="Proteomes" id="UP001516464"/>
    </source>
</evidence>
<keyword evidence="3" id="KW-1185">Reference proteome</keyword>
<dbReference type="PROSITE" id="PS50181">
    <property type="entry name" value="FBOX"/>
    <property type="match status" value="1"/>
</dbReference>
<organism evidence="2 3">
    <name type="scientific">Astathelohania contejeani</name>
    <dbReference type="NCBI Taxonomy" id="164912"/>
    <lineage>
        <taxon>Eukaryota</taxon>
        <taxon>Fungi</taxon>
        <taxon>Fungi incertae sedis</taxon>
        <taxon>Microsporidia</taxon>
        <taxon>Astathelohaniidae</taxon>
        <taxon>Astathelohania</taxon>
    </lineage>
</organism>
<dbReference type="Gene3D" id="1.25.10.10">
    <property type="entry name" value="Leucine-rich Repeat Variant"/>
    <property type="match status" value="1"/>
</dbReference>
<protein>
    <recommendedName>
        <fullName evidence="1">F-box domain-containing protein</fullName>
    </recommendedName>
</protein>